<dbReference type="RefSeq" id="WP_069328876.1">
    <property type="nucleotide sequence ID" value="NZ_MDER01000066.1"/>
</dbReference>
<dbReference type="Proteomes" id="UP000094578">
    <property type="component" value="Unassembled WGS sequence"/>
</dbReference>
<name>A0A1E3L043_9BACL</name>
<comment type="caution">
    <text evidence="1">The sequence shown here is derived from an EMBL/GenBank/DDBJ whole genome shotgun (WGS) entry which is preliminary data.</text>
</comment>
<dbReference type="EMBL" id="MDER01000066">
    <property type="protein sequence ID" value="ODP27169.1"/>
    <property type="molecule type" value="Genomic_DNA"/>
</dbReference>
<organism evidence="1 2">
    <name type="scientific">Paenibacillus nuruki</name>
    <dbReference type="NCBI Taxonomy" id="1886670"/>
    <lineage>
        <taxon>Bacteria</taxon>
        <taxon>Bacillati</taxon>
        <taxon>Bacillota</taxon>
        <taxon>Bacilli</taxon>
        <taxon>Bacillales</taxon>
        <taxon>Paenibacillaceae</taxon>
        <taxon>Paenibacillus</taxon>
    </lineage>
</organism>
<sequence length="240" mass="29002">MSSKKKKWFIISLLVLIFIAYRTAYPFIREYQEANVTKETQQYLFNKYQEKFVVTDIRKEPLMQKYYLVAARAEDPDINFNVIRSIDKPFVYQDDYIAEKWYWQSSMILKPILDRNIKQTGYSFIINQRFQTEEYKEINEDFIKAQVLHPELSQVSLYILYIINKGEESKYKSTIDNLVSDIKKRNIKSLLLKVEFYDLSKYENKDDFEKHLKKIKNPTLFSMHKEKTLLKKYNIKIDNT</sequence>
<reference evidence="1 2" key="1">
    <citation type="submission" date="2016-08" db="EMBL/GenBank/DDBJ databases">
        <title>Genome sequencing of Paenibacillus sp. TI45-13ar, isolated from Korean traditional nuruk.</title>
        <authorList>
            <person name="Kim S.-J."/>
        </authorList>
    </citation>
    <scope>NUCLEOTIDE SEQUENCE [LARGE SCALE GENOMIC DNA]</scope>
    <source>
        <strain evidence="1 2">TI45-13ar</strain>
    </source>
</reference>
<gene>
    <name evidence="1" type="ORF">PTI45_03490</name>
</gene>
<protein>
    <submittedName>
        <fullName evidence="1">Uncharacterized protein</fullName>
    </submittedName>
</protein>
<dbReference type="AlphaFoldDB" id="A0A1E3L043"/>
<keyword evidence="2" id="KW-1185">Reference proteome</keyword>
<proteinExistence type="predicted"/>
<evidence type="ECO:0000313" key="1">
    <source>
        <dbReference type="EMBL" id="ODP27169.1"/>
    </source>
</evidence>
<evidence type="ECO:0000313" key="2">
    <source>
        <dbReference type="Proteomes" id="UP000094578"/>
    </source>
</evidence>
<accession>A0A1E3L043</accession>